<dbReference type="SMART" id="SM00487">
    <property type="entry name" value="DEXDc"/>
    <property type="match status" value="1"/>
</dbReference>
<name>A0A6J7X4W0_9CAUD</name>
<dbReference type="InterPro" id="IPR027417">
    <property type="entry name" value="P-loop_NTPase"/>
</dbReference>
<dbReference type="InterPro" id="IPR014001">
    <property type="entry name" value="Helicase_ATP-bd"/>
</dbReference>
<evidence type="ECO:0000259" key="2">
    <source>
        <dbReference type="PROSITE" id="PS51194"/>
    </source>
</evidence>
<gene>
    <name evidence="3" type="ORF">UFOVP393_72</name>
</gene>
<dbReference type="EMBL" id="LR798335">
    <property type="protein sequence ID" value="CAB5224413.1"/>
    <property type="molecule type" value="Genomic_DNA"/>
</dbReference>
<feature type="domain" description="Helicase C-terminal" evidence="2">
    <location>
        <begin position="215"/>
        <end position="372"/>
    </location>
</feature>
<keyword evidence="3" id="KW-0347">Helicase</keyword>
<proteinExistence type="predicted"/>
<dbReference type="PANTHER" id="PTHR47396:SF1">
    <property type="entry name" value="ATP-DEPENDENT HELICASE IRC3-RELATED"/>
    <property type="match status" value="1"/>
</dbReference>
<dbReference type="InterPro" id="IPR050742">
    <property type="entry name" value="Helicase_Restrict-Modif_Enz"/>
</dbReference>
<dbReference type="SUPFAM" id="SSF52540">
    <property type="entry name" value="P-loop containing nucleoside triphosphate hydrolases"/>
    <property type="match status" value="1"/>
</dbReference>
<protein>
    <submittedName>
        <fullName evidence="3">SSL2 DNA or RNA helicases of superfamily II</fullName>
    </submittedName>
</protein>
<evidence type="ECO:0000259" key="1">
    <source>
        <dbReference type="PROSITE" id="PS51192"/>
    </source>
</evidence>
<dbReference type="PROSITE" id="PS51194">
    <property type="entry name" value="HELICASE_CTER"/>
    <property type="match status" value="1"/>
</dbReference>
<dbReference type="SMART" id="SM00490">
    <property type="entry name" value="HELICc"/>
    <property type="match status" value="1"/>
</dbReference>
<dbReference type="PROSITE" id="PS51192">
    <property type="entry name" value="HELICASE_ATP_BIND_1"/>
    <property type="match status" value="1"/>
</dbReference>
<evidence type="ECO:0000313" key="3">
    <source>
        <dbReference type="EMBL" id="CAB5224413.1"/>
    </source>
</evidence>
<accession>A0A6J7X4W0</accession>
<keyword evidence="3" id="KW-0378">Hydrolase</keyword>
<dbReference type="GO" id="GO:0005524">
    <property type="term" value="F:ATP binding"/>
    <property type="evidence" value="ECO:0007669"/>
    <property type="project" value="InterPro"/>
</dbReference>
<keyword evidence="3" id="KW-0547">Nucleotide-binding</keyword>
<dbReference type="Pfam" id="PF00271">
    <property type="entry name" value="Helicase_C"/>
    <property type="match status" value="1"/>
</dbReference>
<dbReference type="Gene3D" id="3.40.50.300">
    <property type="entry name" value="P-loop containing nucleotide triphosphate hydrolases"/>
    <property type="match status" value="2"/>
</dbReference>
<dbReference type="Pfam" id="PF04851">
    <property type="entry name" value="ResIII"/>
    <property type="match status" value="1"/>
</dbReference>
<dbReference type="InterPro" id="IPR001650">
    <property type="entry name" value="Helicase_C-like"/>
</dbReference>
<dbReference type="GO" id="GO:0016787">
    <property type="term" value="F:hydrolase activity"/>
    <property type="evidence" value="ECO:0007669"/>
    <property type="project" value="InterPro"/>
</dbReference>
<sequence>MLSLRPHQSEVVEKISQGFEDGHRCQLLYAPTGFGKTEVAMALMKEVARNYKKTAMVLDRVVLVDQTSTRLSKYRIDHGVMMSGHWRFRPSERIQICSAQTLEKRKNKLEIDLLIIDECHVQRASIIEMIKANPRMRVIGLTATPFTKGLGDIYTHVVGAKATGELIREGWLTPLRIFIAKEIDMTGATKVAGEWSQDQVSERGMKITGDIVAEWIKQTNRIFGRPRKTVVFSAGVAHGQDLARQFKEQGYNFVSISYKEDDEFKRSTIEDFARPDTQIHGLIATDILTRGFDVPDVMIGVSARPFSKSFSSHVQQMGRVMRPFEGKEYGVWLDHSGNYLRFRNDWEKLFDEGVTELTKDGEKAKKEPSDKEKKEAKCPACGALWTFKGSICGSCGFEKPIRGVASVAGEMHELEGKSANNRAEQQDFYSELLFYAKSRGFKDGWAAHKYKEKYSVFPRGLSDSTKPASNKTLSWIRSRQIAWSKSKARTA</sequence>
<organism evidence="3">
    <name type="scientific">uncultured Caudovirales phage</name>
    <dbReference type="NCBI Taxonomy" id="2100421"/>
    <lineage>
        <taxon>Viruses</taxon>
        <taxon>Duplodnaviria</taxon>
        <taxon>Heunggongvirae</taxon>
        <taxon>Uroviricota</taxon>
        <taxon>Caudoviricetes</taxon>
        <taxon>Peduoviridae</taxon>
        <taxon>Maltschvirus</taxon>
        <taxon>Maltschvirus maltsch</taxon>
    </lineage>
</organism>
<reference evidence="3" key="1">
    <citation type="submission" date="2020-05" db="EMBL/GenBank/DDBJ databases">
        <authorList>
            <person name="Chiriac C."/>
            <person name="Salcher M."/>
            <person name="Ghai R."/>
            <person name="Kavagutti S V."/>
        </authorList>
    </citation>
    <scope>NUCLEOTIDE SEQUENCE</scope>
</reference>
<dbReference type="GO" id="GO:0003677">
    <property type="term" value="F:DNA binding"/>
    <property type="evidence" value="ECO:0007669"/>
    <property type="project" value="InterPro"/>
</dbReference>
<dbReference type="PANTHER" id="PTHR47396">
    <property type="entry name" value="TYPE I RESTRICTION ENZYME ECOKI R PROTEIN"/>
    <property type="match status" value="1"/>
</dbReference>
<dbReference type="InterPro" id="IPR006935">
    <property type="entry name" value="Helicase/UvrB_N"/>
</dbReference>
<keyword evidence="3" id="KW-0067">ATP-binding</keyword>
<dbReference type="GO" id="GO:0004386">
    <property type="term" value="F:helicase activity"/>
    <property type="evidence" value="ECO:0007669"/>
    <property type="project" value="UniProtKB-KW"/>
</dbReference>
<feature type="domain" description="Helicase ATP-binding" evidence="1">
    <location>
        <begin position="17"/>
        <end position="163"/>
    </location>
</feature>